<dbReference type="Proteomes" id="UP000502498">
    <property type="component" value="Chromosome"/>
</dbReference>
<sequence length="149" mass="16594">MTDIDFDVRFHEPLRTDDQLRLALEDLLQCANLPQLWFIFLDEDQHLVGPFMPGDGYPDDPAQPVDTDDLGTVPSAEVMAVRVGMIAELVGAAHAVLVWERPGPDRLTEGVRAWVRAVAAACLAREVSLRAQLLLHDDGLRMLVPDDWV</sequence>
<accession>A0A7D4PZY2</accession>
<organism evidence="1 2">
    <name type="scientific">Microbacterium hominis</name>
    <dbReference type="NCBI Taxonomy" id="162426"/>
    <lineage>
        <taxon>Bacteria</taxon>
        <taxon>Bacillati</taxon>
        <taxon>Actinomycetota</taxon>
        <taxon>Actinomycetes</taxon>
        <taxon>Micrococcales</taxon>
        <taxon>Microbacteriaceae</taxon>
        <taxon>Microbacterium</taxon>
    </lineage>
</organism>
<evidence type="ECO:0000313" key="1">
    <source>
        <dbReference type="EMBL" id="QKJ18732.1"/>
    </source>
</evidence>
<name>A0A7D4PZY2_9MICO</name>
<evidence type="ECO:0000313" key="2">
    <source>
        <dbReference type="Proteomes" id="UP000502498"/>
    </source>
</evidence>
<reference evidence="1 2" key="1">
    <citation type="submission" date="2020-05" db="EMBL/GenBank/DDBJ databases">
        <title>Strain PA2F3 complete genome.</title>
        <authorList>
            <person name="Kim Y.-S."/>
            <person name="Kim S.-J."/>
            <person name="Jung H.-k."/>
            <person name="Kim S.-E."/>
            <person name="Kim K.-H."/>
        </authorList>
    </citation>
    <scope>NUCLEOTIDE SEQUENCE [LARGE SCALE GENOMIC DNA]</scope>
    <source>
        <strain evidence="1 2">PA2F3</strain>
    </source>
</reference>
<protein>
    <submittedName>
        <fullName evidence="1">Uncharacterized protein</fullName>
    </submittedName>
</protein>
<dbReference type="EMBL" id="CP054038">
    <property type="protein sequence ID" value="QKJ18732.1"/>
    <property type="molecule type" value="Genomic_DNA"/>
</dbReference>
<proteinExistence type="predicted"/>
<dbReference type="RefSeq" id="WP_172989173.1">
    <property type="nucleotide sequence ID" value="NZ_CP054038.1"/>
</dbReference>
<gene>
    <name evidence="1" type="ORF">HQM25_04595</name>
</gene>
<dbReference type="AlphaFoldDB" id="A0A7D4PZY2"/>